<dbReference type="SUPFAM" id="SSF49265">
    <property type="entry name" value="Fibronectin type III"/>
    <property type="match status" value="2"/>
</dbReference>
<sequence length="494" mass="55992">MVFSQNASAIRLLNLYPWDFSNEPCILKMTLRNFHLFLSWKLKNHSIVPTHYTLEYTIMSKEDDMQTVKNCVNITRLFCNLTDVWDNMEESYLTRVMGFRGNTELIHCKMGFFPLMNTLSFEPPDFEIFGFMDHINVIVKFPSYTPKIINVHYFSLIIEQQSGKIVKKHIPQINGNLTGNFSYVIDKLIPNINHCVSVYFELKASEEIIKSPLKCIRLPTQVSESSEPAKIGGVTAVFLIAAVFISSLVLMKRIGCICSRNHFPKALNFHNWPAWIFPEPPPLEAVDAVEVIYIKRKKKEWNYSYEESDSEEETATRTSAGGYTRRGLIGKALTQISTSSTSEVLQLTEPDADELDLPEAEAEPLLVPGPCPQQSEYSSRPYERKESLLQDPFSEENNSSPERSKGRGIFNVNLNTVFVRVLDNVTDIPPMLPSPPEETVDLVDPSEMEPSFPVPREEGTLPASTEDMWSEDTVSEESDASESDADVGDGYIVR</sequence>
<keyword evidence="6" id="KW-0732">Signal</keyword>
<keyword evidence="10 19" id="KW-0675">Receptor</keyword>
<keyword evidence="5" id="KW-0812">Transmembrane</keyword>
<feature type="compositionally biased region" description="Acidic residues" evidence="15">
    <location>
        <begin position="468"/>
        <end position="487"/>
    </location>
</feature>
<feature type="region of interest" description="Disordered" evidence="15">
    <location>
        <begin position="362"/>
        <end position="407"/>
    </location>
</feature>
<dbReference type="Gene3D" id="2.60.40.10">
    <property type="entry name" value="Immunoglobulins"/>
    <property type="match status" value="2"/>
</dbReference>
<evidence type="ECO:0000256" key="9">
    <source>
        <dbReference type="ARBA" id="ARBA00023157"/>
    </source>
</evidence>
<dbReference type="GO" id="GO:0005615">
    <property type="term" value="C:extracellular space"/>
    <property type="evidence" value="ECO:0007669"/>
    <property type="project" value="UniProtKB-ARBA"/>
</dbReference>
<dbReference type="PANTHER" id="PTHR20859:SF84">
    <property type="entry name" value="INTERFERON ALPHA_BETA RECEPTOR 2"/>
    <property type="match status" value="1"/>
</dbReference>
<evidence type="ECO:0000256" key="12">
    <source>
        <dbReference type="ARBA" id="ARBA00057968"/>
    </source>
</evidence>
<evidence type="ECO:0000256" key="15">
    <source>
        <dbReference type="SAM" id="MobiDB-lite"/>
    </source>
</evidence>
<keyword evidence="11" id="KW-0325">Glycoprotein</keyword>
<evidence type="ECO:0000256" key="2">
    <source>
        <dbReference type="ARBA" id="ARBA00005399"/>
    </source>
</evidence>
<dbReference type="Proteomes" id="UP000504623">
    <property type="component" value="Unplaced"/>
</dbReference>
<gene>
    <name evidence="19" type="primary">IFNAR2</name>
</gene>
<dbReference type="Pfam" id="PF09294">
    <property type="entry name" value="Interfer-bind"/>
    <property type="match status" value="1"/>
</dbReference>
<keyword evidence="18" id="KW-1185">Reference proteome</keyword>
<name>A0A9B0TF23_CHRAS</name>
<keyword evidence="3" id="KW-1003">Cell membrane</keyword>
<evidence type="ECO:0000259" key="17">
    <source>
        <dbReference type="Pfam" id="PF09294"/>
    </source>
</evidence>
<dbReference type="GO" id="GO:0042018">
    <property type="term" value="F:interleukin-22 receptor activity"/>
    <property type="evidence" value="ECO:0007669"/>
    <property type="project" value="TreeGrafter"/>
</dbReference>
<dbReference type="InterPro" id="IPR013783">
    <property type="entry name" value="Ig-like_fold"/>
</dbReference>
<protein>
    <recommendedName>
        <fullName evidence="13">Interferon alpha/beta receptor 2</fullName>
    </recommendedName>
    <alternativeName>
        <fullName evidence="14">Type I interferon receptor 2</fullName>
    </alternativeName>
</protein>
<evidence type="ECO:0000256" key="7">
    <source>
        <dbReference type="ARBA" id="ARBA00022989"/>
    </source>
</evidence>
<evidence type="ECO:0000256" key="4">
    <source>
        <dbReference type="ARBA" id="ARBA00022553"/>
    </source>
</evidence>
<keyword evidence="9" id="KW-1015">Disulfide bond</keyword>
<dbReference type="AlphaFoldDB" id="A0A9B0TF23"/>
<accession>A0A9B0TF23</accession>
<feature type="domain" description="Fibronectin type-III" evidence="16">
    <location>
        <begin position="23"/>
        <end position="104"/>
    </location>
</feature>
<dbReference type="CTD" id="3455"/>
<dbReference type="FunFam" id="2.60.40.10:FF:000909">
    <property type="entry name" value="Interferon alpha/beta receptor 2"/>
    <property type="match status" value="1"/>
</dbReference>
<dbReference type="GO" id="GO:0004905">
    <property type="term" value="F:type I interferon receptor activity"/>
    <property type="evidence" value="ECO:0007669"/>
    <property type="project" value="TreeGrafter"/>
</dbReference>
<keyword evidence="8" id="KW-0472">Membrane</keyword>
<evidence type="ECO:0000256" key="6">
    <source>
        <dbReference type="ARBA" id="ARBA00022729"/>
    </source>
</evidence>
<dbReference type="RefSeq" id="XP_006862661.1">
    <property type="nucleotide sequence ID" value="XM_006862599.1"/>
</dbReference>
<comment type="similarity">
    <text evidence="2">Belongs to the type II cytokine receptor family.</text>
</comment>
<evidence type="ECO:0000256" key="10">
    <source>
        <dbReference type="ARBA" id="ARBA00023170"/>
    </source>
</evidence>
<evidence type="ECO:0000256" key="11">
    <source>
        <dbReference type="ARBA" id="ARBA00023180"/>
    </source>
</evidence>
<comment type="subcellular location">
    <subcellularLocation>
        <location evidence="1">Cell membrane</location>
        <topology evidence="1">Single-pass type I membrane protein</topology>
    </subcellularLocation>
</comment>
<feature type="domain" description="Interferon/interleukin receptor" evidence="17">
    <location>
        <begin position="121"/>
        <end position="218"/>
    </location>
</feature>
<evidence type="ECO:0000313" key="18">
    <source>
        <dbReference type="Proteomes" id="UP000504623"/>
    </source>
</evidence>
<keyword evidence="7" id="KW-1133">Transmembrane helix</keyword>
<feature type="region of interest" description="Disordered" evidence="15">
    <location>
        <begin position="429"/>
        <end position="494"/>
    </location>
</feature>
<keyword evidence="4" id="KW-0597">Phosphoprotein</keyword>
<evidence type="ECO:0000259" key="16">
    <source>
        <dbReference type="Pfam" id="PF01108"/>
    </source>
</evidence>
<dbReference type="InterPro" id="IPR015373">
    <property type="entry name" value="Interferon/interleukin_rcp_dom"/>
</dbReference>
<evidence type="ECO:0000313" key="19">
    <source>
        <dbReference type="RefSeq" id="XP_006862661.1"/>
    </source>
</evidence>
<dbReference type="PANTHER" id="PTHR20859">
    <property type="entry name" value="INTERFERON/INTERLEUKIN RECEPTOR"/>
    <property type="match status" value="1"/>
</dbReference>
<dbReference type="GeneID" id="102833123"/>
<evidence type="ECO:0000256" key="14">
    <source>
        <dbReference type="ARBA" id="ARBA00076545"/>
    </source>
</evidence>
<reference evidence="19" key="1">
    <citation type="submission" date="2025-08" db="UniProtKB">
        <authorList>
            <consortium name="RefSeq"/>
        </authorList>
    </citation>
    <scope>IDENTIFICATION</scope>
    <source>
        <tissue evidence="19">Spleen</tissue>
    </source>
</reference>
<comment type="function">
    <text evidence="12">Together with IFNAR1, forms the heterodimeric receptor for type I interferons (including interferons alpha, beta, epsilon, omega and kappa). Type I interferon binding activates the JAK-STAT signaling cascade, resulting in transcriptional activation or repression of interferon-regulated genes that encode the effectors of the interferon response. Mechanistically, type I interferon-binding brings the IFNAR1 and IFNAR2 subunits into close proximity with one another, driving their associated Janus kinases (JAKs) (TYK2 bound to IFNAR1 and JAK1 bound to IFNAR2) to cross-phosphorylate one another. The activated kinases phosphorylate specific tyrosine residues on the intracellular domains of IFNAR1 and IFNAR2, forming docking sites for the STAT transcription factors (STAT1, STAT2 and STAT). STAT proteins are then phosphorylated by the JAKs, promoting their translocation into the nucleus to regulate expression of interferon-regulated genes.</text>
</comment>
<dbReference type="InterPro" id="IPR003961">
    <property type="entry name" value="FN3_dom"/>
</dbReference>
<evidence type="ECO:0000256" key="5">
    <source>
        <dbReference type="ARBA" id="ARBA00022692"/>
    </source>
</evidence>
<dbReference type="InterPro" id="IPR050650">
    <property type="entry name" value="Type-II_Cytokine-TF_Rcpt"/>
</dbReference>
<dbReference type="Pfam" id="PF01108">
    <property type="entry name" value="Tissue_fac"/>
    <property type="match status" value="1"/>
</dbReference>
<evidence type="ECO:0000256" key="3">
    <source>
        <dbReference type="ARBA" id="ARBA00022475"/>
    </source>
</evidence>
<dbReference type="GO" id="GO:0005886">
    <property type="term" value="C:plasma membrane"/>
    <property type="evidence" value="ECO:0007669"/>
    <property type="project" value="UniProtKB-SubCell"/>
</dbReference>
<evidence type="ECO:0000256" key="1">
    <source>
        <dbReference type="ARBA" id="ARBA00004251"/>
    </source>
</evidence>
<evidence type="ECO:0000256" key="8">
    <source>
        <dbReference type="ARBA" id="ARBA00023136"/>
    </source>
</evidence>
<dbReference type="InterPro" id="IPR036116">
    <property type="entry name" value="FN3_sf"/>
</dbReference>
<feature type="compositionally biased region" description="Acidic residues" evidence="15">
    <location>
        <begin position="438"/>
        <end position="447"/>
    </location>
</feature>
<proteinExistence type="inferred from homology"/>
<dbReference type="OrthoDB" id="8947665at2759"/>
<organism evidence="18 19">
    <name type="scientific">Chrysochloris asiatica</name>
    <name type="common">Cape golden mole</name>
    <dbReference type="NCBI Taxonomy" id="185453"/>
    <lineage>
        <taxon>Eukaryota</taxon>
        <taxon>Metazoa</taxon>
        <taxon>Chordata</taxon>
        <taxon>Craniata</taxon>
        <taxon>Vertebrata</taxon>
        <taxon>Euteleostomi</taxon>
        <taxon>Mammalia</taxon>
        <taxon>Eutheria</taxon>
        <taxon>Afrotheria</taxon>
        <taxon>Chrysochloridae</taxon>
        <taxon>Chrysochlorinae</taxon>
        <taxon>Chrysochloris</taxon>
    </lineage>
</organism>
<evidence type="ECO:0000256" key="13">
    <source>
        <dbReference type="ARBA" id="ARBA00068670"/>
    </source>
</evidence>